<dbReference type="PROSITE" id="PS51935">
    <property type="entry name" value="NLPC_P60"/>
    <property type="match status" value="1"/>
</dbReference>
<keyword evidence="4" id="KW-0788">Thiol protease</keyword>
<evidence type="ECO:0000256" key="4">
    <source>
        <dbReference type="ARBA" id="ARBA00022807"/>
    </source>
</evidence>
<protein>
    <submittedName>
        <fullName evidence="6">Putative endopeptidase p60</fullName>
        <ecNumber evidence="6">3.4.-.-</ecNumber>
    </submittedName>
</protein>
<dbReference type="AlphaFoldDB" id="A0A645IF68"/>
<dbReference type="Pfam" id="PF00877">
    <property type="entry name" value="NLPC_P60"/>
    <property type="match status" value="1"/>
</dbReference>
<organism evidence="6">
    <name type="scientific">bioreactor metagenome</name>
    <dbReference type="NCBI Taxonomy" id="1076179"/>
    <lineage>
        <taxon>unclassified sequences</taxon>
        <taxon>metagenomes</taxon>
        <taxon>ecological metagenomes</taxon>
    </lineage>
</organism>
<keyword evidence="3 6" id="KW-0378">Hydrolase</keyword>
<dbReference type="GO" id="GO:0006508">
    <property type="term" value="P:proteolysis"/>
    <property type="evidence" value="ECO:0007669"/>
    <property type="project" value="UniProtKB-KW"/>
</dbReference>
<accession>A0A645IF68</accession>
<sequence>MKEAEKYLGYKYVWGGSNPGESFDCSGFVCWSLNQSGTASVGRTNAQGLYNRTAVVDPSQAQAGDLIYFTGSRSKVGHMVTHVGIYVGDGVMLHSDSGGVRYSKITTPYWTKNFYAFGRL</sequence>
<evidence type="ECO:0000256" key="1">
    <source>
        <dbReference type="ARBA" id="ARBA00007074"/>
    </source>
</evidence>
<dbReference type="SUPFAM" id="SSF54001">
    <property type="entry name" value="Cysteine proteinases"/>
    <property type="match status" value="1"/>
</dbReference>
<dbReference type="GO" id="GO:0008234">
    <property type="term" value="F:cysteine-type peptidase activity"/>
    <property type="evidence" value="ECO:0007669"/>
    <property type="project" value="UniProtKB-KW"/>
</dbReference>
<name>A0A645IF68_9ZZZZ</name>
<dbReference type="EC" id="3.4.-.-" evidence="6"/>
<dbReference type="PANTHER" id="PTHR47053:SF5">
    <property type="entry name" value="BIFUNCTIONAL MURAMIDASE_DL-ENDOPEPTIDASE CWLT"/>
    <property type="match status" value="1"/>
</dbReference>
<dbReference type="InterPro" id="IPR051202">
    <property type="entry name" value="Peptidase_C40"/>
</dbReference>
<dbReference type="EMBL" id="VSSQ01113668">
    <property type="protein sequence ID" value="MPN49948.1"/>
    <property type="molecule type" value="Genomic_DNA"/>
</dbReference>
<dbReference type="PANTHER" id="PTHR47053">
    <property type="entry name" value="MUREIN DD-ENDOPEPTIDASE MEPH-RELATED"/>
    <property type="match status" value="1"/>
</dbReference>
<dbReference type="InterPro" id="IPR038765">
    <property type="entry name" value="Papain-like_cys_pep_sf"/>
</dbReference>
<dbReference type="InterPro" id="IPR000064">
    <property type="entry name" value="NLP_P60_dom"/>
</dbReference>
<evidence type="ECO:0000256" key="3">
    <source>
        <dbReference type="ARBA" id="ARBA00022801"/>
    </source>
</evidence>
<dbReference type="Gene3D" id="3.90.1720.10">
    <property type="entry name" value="endopeptidase domain like (from Nostoc punctiforme)"/>
    <property type="match status" value="1"/>
</dbReference>
<keyword evidence="2" id="KW-0645">Protease</keyword>
<comment type="similarity">
    <text evidence="1">Belongs to the peptidase C40 family.</text>
</comment>
<reference evidence="6" key="1">
    <citation type="submission" date="2019-08" db="EMBL/GenBank/DDBJ databases">
        <authorList>
            <person name="Kucharzyk K."/>
            <person name="Murdoch R.W."/>
            <person name="Higgins S."/>
            <person name="Loffler F."/>
        </authorList>
    </citation>
    <scope>NUCLEOTIDE SEQUENCE</scope>
</reference>
<evidence type="ECO:0000259" key="5">
    <source>
        <dbReference type="PROSITE" id="PS51935"/>
    </source>
</evidence>
<proteinExistence type="inferred from homology"/>
<comment type="caution">
    <text evidence="6">The sequence shown here is derived from an EMBL/GenBank/DDBJ whole genome shotgun (WGS) entry which is preliminary data.</text>
</comment>
<feature type="domain" description="NlpC/P60" evidence="5">
    <location>
        <begin position="1"/>
        <end position="120"/>
    </location>
</feature>
<evidence type="ECO:0000256" key="2">
    <source>
        <dbReference type="ARBA" id="ARBA00022670"/>
    </source>
</evidence>
<gene>
    <name evidence="6" type="primary">iap_4</name>
    <name evidence="6" type="ORF">SDC9_197572</name>
</gene>
<evidence type="ECO:0000313" key="6">
    <source>
        <dbReference type="EMBL" id="MPN49948.1"/>
    </source>
</evidence>